<evidence type="ECO:0000259" key="3">
    <source>
        <dbReference type="PROSITE" id="PS51186"/>
    </source>
</evidence>
<protein>
    <submittedName>
        <fullName evidence="4">GNAT family N-acetyltransferase</fullName>
    </submittedName>
</protein>
<gene>
    <name evidence="4" type="ORF">JIG36_19215</name>
</gene>
<evidence type="ECO:0000256" key="2">
    <source>
        <dbReference type="ARBA" id="ARBA00023315"/>
    </source>
</evidence>
<sequence>MTEIRRITEADYDEVAALHVRTWQVAYEGIVPADVLAALDPAAFAARRRSDPHPGAETLIAVDEGRVAGFVTFGPDRNDPGEGELYAVYVHPYHWGRGTGRRLVEAARAGLTAGGYPSMRLWVLEENHAARSFYERVGLAWDGTRQTWSPRGSTVELPELRYATAL</sequence>
<organism evidence="4 5">
    <name type="scientific">Paractinoplanes ovalisporus</name>
    <dbReference type="NCBI Taxonomy" id="2810368"/>
    <lineage>
        <taxon>Bacteria</taxon>
        <taxon>Bacillati</taxon>
        <taxon>Actinomycetota</taxon>
        <taxon>Actinomycetes</taxon>
        <taxon>Micromonosporales</taxon>
        <taxon>Micromonosporaceae</taxon>
        <taxon>Paractinoplanes</taxon>
    </lineage>
</organism>
<name>A0ABS2AEM1_9ACTN</name>
<feature type="domain" description="N-acetyltransferase" evidence="3">
    <location>
        <begin position="2"/>
        <end position="164"/>
    </location>
</feature>
<dbReference type="RefSeq" id="WP_203377698.1">
    <property type="nucleotide sequence ID" value="NZ_JAENHP010000005.1"/>
</dbReference>
<dbReference type="PANTHER" id="PTHR43877">
    <property type="entry name" value="AMINOALKYLPHOSPHONATE N-ACETYLTRANSFERASE-RELATED-RELATED"/>
    <property type="match status" value="1"/>
</dbReference>
<evidence type="ECO:0000313" key="5">
    <source>
        <dbReference type="Proteomes" id="UP000632138"/>
    </source>
</evidence>
<dbReference type="EMBL" id="JAENHP010000005">
    <property type="protein sequence ID" value="MBM2617689.1"/>
    <property type="molecule type" value="Genomic_DNA"/>
</dbReference>
<keyword evidence="1" id="KW-0808">Transferase</keyword>
<dbReference type="Proteomes" id="UP000632138">
    <property type="component" value="Unassembled WGS sequence"/>
</dbReference>
<proteinExistence type="predicted"/>
<comment type="caution">
    <text evidence="4">The sequence shown here is derived from an EMBL/GenBank/DDBJ whole genome shotgun (WGS) entry which is preliminary data.</text>
</comment>
<dbReference type="PROSITE" id="PS51186">
    <property type="entry name" value="GNAT"/>
    <property type="match status" value="1"/>
</dbReference>
<keyword evidence="2" id="KW-0012">Acyltransferase</keyword>
<keyword evidence="5" id="KW-1185">Reference proteome</keyword>
<dbReference type="InterPro" id="IPR000182">
    <property type="entry name" value="GNAT_dom"/>
</dbReference>
<dbReference type="SUPFAM" id="SSF55729">
    <property type="entry name" value="Acyl-CoA N-acyltransferases (Nat)"/>
    <property type="match status" value="1"/>
</dbReference>
<dbReference type="InterPro" id="IPR016181">
    <property type="entry name" value="Acyl_CoA_acyltransferase"/>
</dbReference>
<accession>A0ABS2AEM1</accession>
<reference evidence="4 5" key="1">
    <citation type="submission" date="2021-01" db="EMBL/GenBank/DDBJ databases">
        <title>Actinoplanes sp. nov. LDG1-06 isolated from lichen.</title>
        <authorList>
            <person name="Saeng-In P."/>
            <person name="Phongsopitanun W."/>
            <person name="Kanchanasin P."/>
            <person name="Yuki M."/>
            <person name="Kudo T."/>
            <person name="Ohkuma M."/>
            <person name="Tanasupawat S."/>
        </authorList>
    </citation>
    <scope>NUCLEOTIDE SEQUENCE [LARGE SCALE GENOMIC DNA]</scope>
    <source>
        <strain evidence="4 5">LDG1-06</strain>
    </source>
</reference>
<dbReference type="CDD" id="cd04301">
    <property type="entry name" value="NAT_SF"/>
    <property type="match status" value="1"/>
</dbReference>
<dbReference type="Pfam" id="PF00583">
    <property type="entry name" value="Acetyltransf_1"/>
    <property type="match status" value="1"/>
</dbReference>
<dbReference type="Gene3D" id="3.40.630.30">
    <property type="match status" value="1"/>
</dbReference>
<evidence type="ECO:0000313" key="4">
    <source>
        <dbReference type="EMBL" id="MBM2617689.1"/>
    </source>
</evidence>
<dbReference type="InterPro" id="IPR050832">
    <property type="entry name" value="Bact_Acetyltransf"/>
</dbReference>
<evidence type="ECO:0000256" key="1">
    <source>
        <dbReference type="ARBA" id="ARBA00022679"/>
    </source>
</evidence>